<feature type="compositionally biased region" description="Low complexity" evidence="1">
    <location>
        <begin position="1070"/>
        <end position="1085"/>
    </location>
</feature>
<dbReference type="InterPro" id="IPR051681">
    <property type="entry name" value="Ser/Thr_Kinases-Pseudokinases"/>
</dbReference>
<keyword evidence="4" id="KW-1185">Reference proteome</keyword>
<proteinExistence type="predicted"/>
<reference evidence="3 4" key="1">
    <citation type="journal article" date="2021" name="Sci. Rep.">
        <title>Genome sequencing of the multicellular alga Astrephomene provides insights into convergent evolution of germ-soma differentiation.</title>
        <authorList>
            <person name="Yamashita S."/>
            <person name="Yamamoto K."/>
            <person name="Matsuzaki R."/>
            <person name="Suzuki S."/>
            <person name="Yamaguchi H."/>
            <person name="Hirooka S."/>
            <person name="Minakuchi Y."/>
            <person name="Miyagishima S."/>
            <person name="Kawachi M."/>
            <person name="Toyoda A."/>
            <person name="Nozaki H."/>
        </authorList>
    </citation>
    <scope>NUCLEOTIDE SEQUENCE [LARGE SCALE GENOMIC DNA]</scope>
    <source>
        <strain evidence="3 4">NIES-4017</strain>
    </source>
</reference>
<dbReference type="GO" id="GO:0004674">
    <property type="term" value="F:protein serine/threonine kinase activity"/>
    <property type="evidence" value="ECO:0007669"/>
    <property type="project" value="TreeGrafter"/>
</dbReference>
<dbReference type="Pfam" id="PF07714">
    <property type="entry name" value="PK_Tyr_Ser-Thr"/>
    <property type="match status" value="1"/>
</dbReference>
<comment type="caution">
    <text evidence="3">The sequence shown here is derived from an EMBL/GenBank/DDBJ whole genome shotgun (WGS) entry which is preliminary data.</text>
</comment>
<dbReference type="PANTHER" id="PTHR44329">
    <property type="entry name" value="SERINE/THREONINE-PROTEIN KINASE TNNI3K-RELATED"/>
    <property type="match status" value="1"/>
</dbReference>
<dbReference type="InterPro" id="IPR011009">
    <property type="entry name" value="Kinase-like_dom_sf"/>
</dbReference>
<dbReference type="SMART" id="SM00220">
    <property type="entry name" value="S_TKc"/>
    <property type="match status" value="1"/>
</dbReference>
<dbReference type="PANTHER" id="PTHR44329:SF214">
    <property type="entry name" value="PROTEIN KINASE DOMAIN-CONTAINING PROTEIN"/>
    <property type="match status" value="1"/>
</dbReference>
<dbReference type="PROSITE" id="PS00108">
    <property type="entry name" value="PROTEIN_KINASE_ST"/>
    <property type="match status" value="1"/>
</dbReference>
<feature type="region of interest" description="Disordered" evidence="1">
    <location>
        <begin position="1426"/>
        <end position="1462"/>
    </location>
</feature>
<protein>
    <recommendedName>
        <fullName evidence="2">Protein kinase domain-containing protein</fullName>
    </recommendedName>
</protein>
<feature type="compositionally biased region" description="Low complexity" evidence="1">
    <location>
        <begin position="1381"/>
        <end position="1391"/>
    </location>
</feature>
<dbReference type="GO" id="GO:0005524">
    <property type="term" value="F:ATP binding"/>
    <property type="evidence" value="ECO:0007669"/>
    <property type="project" value="InterPro"/>
</dbReference>
<dbReference type="Gene3D" id="1.10.510.10">
    <property type="entry name" value="Transferase(Phosphotransferase) domain 1"/>
    <property type="match status" value="1"/>
</dbReference>
<dbReference type="InterPro" id="IPR008271">
    <property type="entry name" value="Ser/Thr_kinase_AS"/>
</dbReference>
<evidence type="ECO:0000313" key="3">
    <source>
        <dbReference type="EMBL" id="GFR49467.1"/>
    </source>
</evidence>
<feature type="non-terminal residue" evidence="3">
    <location>
        <position position="1776"/>
    </location>
</feature>
<dbReference type="Proteomes" id="UP001054857">
    <property type="component" value="Unassembled WGS sequence"/>
</dbReference>
<dbReference type="InterPro" id="IPR001245">
    <property type="entry name" value="Ser-Thr/Tyr_kinase_cat_dom"/>
</dbReference>
<feature type="region of interest" description="Disordered" evidence="1">
    <location>
        <begin position="1296"/>
        <end position="1317"/>
    </location>
</feature>
<feature type="domain" description="Protein kinase" evidence="2">
    <location>
        <begin position="1328"/>
        <end position="1772"/>
    </location>
</feature>
<accession>A0AAD3DZ31</accession>
<gene>
    <name evidence="3" type="ORF">Agub_g11527</name>
</gene>
<feature type="compositionally biased region" description="Low complexity" evidence="1">
    <location>
        <begin position="1444"/>
        <end position="1453"/>
    </location>
</feature>
<feature type="region of interest" description="Disordered" evidence="1">
    <location>
        <begin position="1381"/>
        <end position="1413"/>
    </location>
</feature>
<feature type="region of interest" description="Disordered" evidence="1">
    <location>
        <begin position="1025"/>
        <end position="1090"/>
    </location>
</feature>
<name>A0AAD3DZ31_9CHLO</name>
<sequence length="1776" mass="179260">RKMPKLKPSILACFCGASTTTEAEQVIPVSEPCTSAPYPTPPEPSPTPPLSFLRSTSVPDPSVGHQQADVEALSLLQLQSELGGLEGSWLARTRAALAAIALAVGASEVRLYGTLALPADVATSKAQQPSEPPQPRSFILMAVLNTAHAAASNTAANIEPPTATAVTATTGVRSILSRSQAQESTSAAAPASAGIPGPILSLAPWNEDNETAWDGEAVDAGGSRGGDGAACSWGSGILLGQEVWPAEGSGAEAAAAHEGGHKQGQQQQQQQQLESVAAMLGRMLQTRAPVFCTAPARAAKQAAAAAATAHQTLLVTDTSASCAATLSKTSSYIQATTTTAAAASCYFTHHASGSATAANHHNHHLRNRFGQDNSSLSASMMESAGKINVRQGGAKGMEGEDVVALLPLTTGKRVTGALWIARYGNGGNCATEGTSGAHAINTAAFATTNNNNANNNDNGSSTGKHDNGQNTTKAVICTAANGPVSTAAAASAAEAQGPCPSLLVHRSALQQLGISVSMCLMGAADAPYVATFAQSLRQLASASSMQQLVGGLCDAVTSHVRQRFLLDPRVIAALVPEPTSTVGLLFSWGAADAASASAAAAAAAAIASRGQPKLLTRTMTSSMTATTMAAAITASHYSSEGRREVGADAIVTGGGGAAAGGRCTAAGPVAALLGEEVVHILDRVKSDTLARTVRHAPAIAGCRTGAGRSWNMERGDVPMARPVGKSGNVSRVVALTATMTSDGMGAAMAMGGAAATATGTGGGGGGGGSTAATSGSCIALRVKPFPLAQTLLRHVIKKSGGYAAGCMDSGSVLATATAITTATIASVAAAAMDAAAGSSMFRTNGSSTAAPHKALAAVVEDAALHVQDPRQPSRDILMLLSNAVAAGGGGGRGGGGGGPSYNGPSWGGGGGGVGGGGSFGSGSQGSSFTVGRRCGLTSLLLLVLPIVDGSGGSGGAGAGLGGMECNGMLGLYVTFAQRLPQQLLQEAQSHLGEVLEALSPLVSWKMLQELSLELETLTTASPGSYAVVETSPPPPPPPLPTAETAASFLLPPPSSFSYSPKKPGRPRPSPKQLLTQQHQQQQAQTRELSLPQLPASLVGGLSTRPSGDTAGGAAGDRIVPVYSTLMQSMLFDSNRPAGSSITTDIMIDTNGAGGAAGGGTGGGGGDLGGGTLTSMMLMSVRYSGAVVAAMAAAGGSNAVGSGDGGGGLYNKNTNVIMMEELDPVHNTLRAQMPLLVASLQDKINSAKAETAAAAAAATAAATAAAAAAAAAVHPTNGRAPTVGSSSLLASASSYSSLSPRHSNLHPQSQHQRQQHQQVDPFLGDLALLELRSQLGHGGCAVVFKGTLGTLDCAIKLMEMPEINDTLDLDELLLEATSAAVPTTTTNNPFSSGGSGGAPPTGSPHDDATGGGTNTAAASKAVAAANGGSKDADDVGGSANGGGAASSVSSAAAADGGGDGAAASNEVQKQLGARRALLRNAMELAIMSCISHPNIMQVYSTFSNVTLLRKVMPDGSQRFQLTPAKPGADEDPEAPPVCVALVCEWCDQGCLASALQRRTFPTLLPAALKGSSGSSNMHGGLILSNGGSGSKQHVLDYKGILMTLLDVAMALRHLHSHNLVHRDVKPANVLLRSNATDPRGFTAKLADFGFATLLNQPGDERSGGQPFVYVDESCGTVTHMAPESWSKPCRLDASCDVYSFGILMWELTAGGLRPYPEQTQPGNIPRIVRKGARPTFDESVPLQYRLLAQRCWSAEPGHRPRAYELVTTISQLLAKWT</sequence>
<evidence type="ECO:0000259" key="2">
    <source>
        <dbReference type="PROSITE" id="PS50011"/>
    </source>
</evidence>
<evidence type="ECO:0000313" key="4">
    <source>
        <dbReference type="Proteomes" id="UP001054857"/>
    </source>
</evidence>
<dbReference type="EMBL" id="BMAR01000030">
    <property type="protein sequence ID" value="GFR49467.1"/>
    <property type="molecule type" value="Genomic_DNA"/>
</dbReference>
<evidence type="ECO:0000256" key="1">
    <source>
        <dbReference type="SAM" id="MobiDB-lite"/>
    </source>
</evidence>
<dbReference type="InterPro" id="IPR000719">
    <property type="entry name" value="Prot_kinase_dom"/>
</dbReference>
<feature type="compositionally biased region" description="Pro residues" evidence="1">
    <location>
        <begin position="1031"/>
        <end position="1040"/>
    </location>
</feature>
<feature type="compositionally biased region" description="Low complexity" evidence="1">
    <location>
        <begin position="1305"/>
        <end position="1317"/>
    </location>
</feature>
<organism evidence="3 4">
    <name type="scientific">Astrephomene gubernaculifera</name>
    <dbReference type="NCBI Taxonomy" id="47775"/>
    <lineage>
        <taxon>Eukaryota</taxon>
        <taxon>Viridiplantae</taxon>
        <taxon>Chlorophyta</taxon>
        <taxon>core chlorophytes</taxon>
        <taxon>Chlorophyceae</taxon>
        <taxon>CS clade</taxon>
        <taxon>Chlamydomonadales</taxon>
        <taxon>Astrephomenaceae</taxon>
        <taxon>Astrephomene</taxon>
    </lineage>
</organism>
<dbReference type="SUPFAM" id="SSF56112">
    <property type="entry name" value="Protein kinase-like (PK-like)"/>
    <property type="match status" value="1"/>
</dbReference>
<feature type="region of interest" description="Disordered" evidence="1">
    <location>
        <begin position="890"/>
        <end position="918"/>
    </location>
</feature>
<feature type="region of interest" description="Disordered" evidence="1">
    <location>
        <begin position="248"/>
        <end position="273"/>
    </location>
</feature>
<dbReference type="PROSITE" id="PS50011">
    <property type="entry name" value="PROTEIN_KINASE_DOM"/>
    <property type="match status" value="1"/>
</dbReference>